<proteinExistence type="inferred from homology"/>
<evidence type="ECO:0000313" key="8">
    <source>
        <dbReference type="Proteomes" id="UP001056012"/>
    </source>
</evidence>
<dbReference type="Gene3D" id="3.30.540.10">
    <property type="entry name" value="Fructose-1,6-Bisphosphatase, subunit A, domain 1"/>
    <property type="match status" value="1"/>
</dbReference>
<gene>
    <name evidence="7" type="ORF">yc1106_03864</name>
</gene>
<keyword evidence="4" id="KW-0378">Hydrolase</keyword>
<feature type="binding site" evidence="6">
    <location>
        <position position="155"/>
    </location>
    <ligand>
        <name>Mg(2+)</name>
        <dbReference type="ChEBI" id="CHEBI:18420"/>
        <label>1</label>
        <note>catalytic</note>
    </ligand>
</feature>
<dbReference type="EMBL" id="CP089276">
    <property type="protein sequence ID" value="USP76590.1"/>
    <property type="molecule type" value="Genomic_DNA"/>
</dbReference>
<protein>
    <submittedName>
        <fullName evidence="7">3'(2'),5'-bisphosphate nucleotidase</fullName>
    </submittedName>
</protein>
<dbReference type="GO" id="GO:0000103">
    <property type="term" value="P:sulfate assimilation"/>
    <property type="evidence" value="ECO:0007669"/>
    <property type="project" value="TreeGrafter"/>
</dbReference>
<accession>A0A9Q8Z6I9</accession>
<dbReference type="PANTHER" id="PTHR43200">
    <property type="entry name" value="PHOSPHATASE"/>
    <property type="match status" value="1"/>
</dbReference>
<evidence type="ECO:0000256" key="1">
    <source>
        <dbReference type="ARBA" id="ARBA00001946"/>
    </source>
</evidence>
<dbReference type="Pfam" id="PF00459">
    <property type="entry name" value="Inositol_P"/>
    <property type="match status" value="1"/>
</dbReference>
<reference evidence="7" key="1">
    <citation type="submission" date="2021-12" db="EMBL/GenBank/DDBJ databases">
        <title>Curvularia clavata genome.</title>
        <authorList>
            <person name="Cao Y."/>
        </authorList>
    </citation>
    <scope>NUCLEOTIDE SEQUENCE</scope>
    <source>
        <strain evidence="7">Yc1106</strain>
    </source>
</reference>
<dbReference type="InterPro" id="IPR000760">
    <property type="entry name" value="Inositol_monophosphatase-like"/>
</dbReference>
<sequence>MAYTAELRLALRAVHRASLVTKSVLRSLSNNVSAETKADDSPVTIADFAAQALLISALHAVYPDDAFLGEESADALRQNQPLADRVWQLVQQAKEEADAGFSAKGKKEGAAHVEAAADDEEQALAFPTTKEHMFDLIDRGGKGQVTGSGRVWVMDPVDGTATFMQGQQYAVCLCLLVDGVQQVGVIACPNLAFPVQGTLGETRIHEDHVDREGYGVVLSAIKGQGTYIRPMEAKGLGAPARHVQLTALPAKQSSELNFVEATIGKTSLSQTEHHAVATALGAQWPGTVLWSQQMKYVALTLGATDVMVRIPKTLDRFTYVWDHAGGHLLFQEAGGMIRDFRGGEIDFSAGRKIKGERNWGMIACTPTYFDSVSCAVMDVLGKRED</sequence>
<dbReference type="Proteomes" id="UP001056012">
    <property type="component" value="Chromosome 3"/>
</dbReference>
<comment type="similarity">
    <text evidence="2">Belongs to the inositol monophosphatase superfamily.</text>
</comment>
<dbReference type="InterPro" id="IPR051090">
    <property type="entry name" value="Inositol_monoP_superfamily"/>
</dbReference>
<evidence type="ECO:0000256" key="2">
    <source>
        <dbReference type="ARBA" id="ARBA00009759"/>
    </source>
</evidence>
<feature type="binding site" evidence="6">
    <location>
        <position position="70"/>
    </location>
    <ligand>
        <name>Mg(2+)</name>
        <dbReference type="ChEBI" id="CHEBI:18420"/>
        <label>1</label>
        <note>catalytic</note>
    </ligand>
</feature>
<dbReference type="VEuPathDB" id="FungiDB:yc1106_03864"/>
<dbReference type="Gene3D" id="3.40.190.80">
    <property type="match status" value="1"/>
</dbReference>
<dbReference type="CDD" id="cd01517">
    <property type="entry name" value="PAP_phosphatase"/>
    <property type="match status" value="1"/>
</dbReference>
<keyword evidence="3 6" id="KW-0479">Metal-binding</keyword>
<dbReference type="SUPFAM" id="SSF56655">
    <property type="entry name" value="Carbohydrate phosphatase"/>
    <property type="match status" value="1"/>
</dbReference>
<feature type="binding site" evidence="6">
    <location>
        <position position="158"/>
    </location>
    <ligand>
        <name>Mg(2+)</name>
        <dbReference type="ChEBI" id="CHEBI:18420"/>
        <label>1</label>
        <note>catalytic</note>
    </ligand>
</feature>
<evidence type="ECO:0000256" key="6">
    <source>
        <dbReference type="PIRSR" id="PIRSR600760-2"/>
    </source>
</evidence>
<feature type="binding site" evidence="6">
    <location>
        <position position="322"/>
    </location>
    <ligand>
        <name>Mg(2+)</name>
        <dbReference type="ChEBI" id="CHEBI:18420"/>
        <label>1</label>
        <note>catalytic</note>
    </ligand>
</feature>
<keyword evidence="8" id="KW-1185">Reference proteome</keyword>
<dbReference type="GO" id="GO:0008441">
    <property type="term" value="F:3'(2'),5'-bisphosphate nucleotidase activity"/>
    <property type="evidence" value="ECO:0007669"/>
    <property type="project" value="TreeGrafter"/>
</dbReference>
<dbReference type="AlphaFoldDB" id="A0A9Q8Z6I9"/>
<keyword evidence="5 6" id="KW-0460">Magnesium</keyword>
<evidence type="ECO:0000256" key="4">
    <source>
        <dbReference type="ARBA" id="ARBA00022801"/>
    </source>
</evidence>
<organism evidence="7 8">
    <name type="scientific">Curvularia clavata</name>
    <dbReference type="NCBI Taxonomy" id="95742"/>
    <lineage>
        <taxon>Eukaryota</taxon>
        <taxon>Fungi</taxon>
        <taxon>Dikarya</taxon>
        <taxon>Ascomycota</taxon>
        <taxon>Pezizomycotina</taxon>
        <taxon>Dothideomycetes</taxon>
        <taxon>Pleosporomycetidae</taxon>
        <taxon>Pleosporales</taxon>
        <taxon>Pleosporineae</taxon>
        <taxon>Pleosporaceae</taxon>
        <taxon>Curvularia</taxon>
    </lineage>
</organism>
<dbReference type="OrthoDB" id="411145at2759"/>
<evidence type="ECO:0000256" key="3">
    <source>
        <dbReference type="ARBA" id="ARBA00022723"/>
    </source>
</evidence>
<name>A0A9Q8Z6I9_CURCL</name>
<dbReference type="GO" id="GO:0046872">
    <property type="term" value="F:metal ion binding"/>
    <property type="evidence" value="ECO:0007669"/>
    <property type="project" value="UniProtKB-KW"/>
</dbReference>
<comment type="cofactor">
    <cofactor evidence="1 6">
        <name>Mg(2+)</name>
        <dbReference type="ChEBI" id="CHEBI:18420"/>
    </cofactor>
</comment>
<dbReference type="PANTHER" id="PTHR43200:SF2">
    <property type="entry name" value="3'(2'),5'-BISPHOSPHATE NUCLEOTIDASE"/>
    <property type="match status" value="1"/>
</dbReference>
<evidence type="ECO:0000313" key="7">
    <source>
        <dbReference type="EMBL" id="USP76590.1"/>
    </source>
</evidence>
<evidence type="ECO:0000256" key="5">
    <source>
        <dbReference type="ARBA" id="ARBA00022842"/>
    </source>
</evidence>